<keyword evidence="5 10" id="KW-0812">Transmembrane</keyword>
<protein>
    <submittedName>
        <fullName evidence="15">TonB-dependent receptor</fullName>
    </submittedName>
</protein>
<evidence type="ECO:0000256" key="4">
    <source>
        <dbReference type="ARBA" id="ARBA00022452"/>
    </source>
</evidence>
<sequence length="752" mass="82343">MKMQHSSPDTDAKPSTAPKNLRNDHGKDFFVMTGTLLALSQLGANAAPAAPEGEANSAEDNAEVLPELVIQADGSKTLYKPEKLTTGKYTVPLVDVPQTVNVVSKEVIKEQGATSLREVLKNVPSISIQAGEGGVPPGDNLSIRGFNARTDLFVDGVRDFGGYSRDPFNIEQVEVAKGPSSTNAGRGSTGGSVNLSSKTPHLGNAYGLLLGGGSDSYGRATLDVNQEIKGLDNAAFRLNAMLHSQDTPDRDHVSQERWGIAPSISFGLETDTRLTLSYFHLEQNNVPDYGLPWVSSSVPGLSPGLAPVRDSNWYGLVDRDFEDTKTDIFTAIFEHDFNENLRLSNVSRYGRNEIDLSVTAPRFVSGSTDIRRSDWKNRDQTDTILSNQTDLRYDFQTGTVKHELIASMEFSHEESENRIREDLNSASLPDADLYNPNPFGYTPNLAYTGEIRDSEADTIAFSLFDTVKLNEKWILSGGLRWESFDVDYDQRAANSAGGGTTSLSRSDEMLSYRAAVTYKPRENGSVYLGYGTSFNPSAEGLTLSDSATSSANINTDPEENRTIELGTKWDLLDERLLVNAAVFRTDKTNARTQDPADPSDFITLDGEQRVQGFEFGFTGLITDEWRVLGGYTYLDSEVRSSADPNEVGLELSNTPRHSFNLWSVYDLPKGFQVGLGANYVDSRTNSTTLSRLQTAPSYVTFDALVGYQLNENVSFRLNVYNLADKDYVDRVGGGHYIPGAGRSATLTAEISF</sequence>
<dbReference type="Pfam" id="PF07715">
    <property type="entry name" value="Plug"/>
    <property type="match status" value="1"/>
</dbReference>
<keyword evidence="8 15" id="KW-0675">Receptor</keyword>
<evidence type="ECO:0000256" key="8">
    <source>
        <dbReference type="ARBA" id="ARBA00023170"/>
    </source>
</evidence>
<evidence type="ECO:0000256" key="3">
    <source>
        <dbReference type="ARBA" id="ARBA00022448"/>
    </source>
</evidence>
<evidence type="ECO:0000313" key="16">
    <source>
        <dbReference type="Proteomes" id="UP001597375"/>
    </source>
</evidence>
<keyword evidence="6 11" id="KW-0798">TonB box</keyword>
<keyword evidence="4 10" id="KW-1134">Transmembrane beta strand</keyword>
<dbReference type="RefSeq" id="WP_386819866.1">
    <property type="nucleotide sequence ID" value="NZ_JBHUIT010000008.1"/>
</dbReference>
<accession>A0ABW5D671</accession>
<evidence type="ECO:0000313" key="15">
    <source>
        <dbReference type="EMBL" id="MFD2256577.1"/>
    </source>
</evidence>
<evidence type="ECO:0000259" key="13">
    <source>
        <dbReference type="Pfam" id="PF00593"/>
    </source>
</evidence>
<evidence type="ECO:0000256" key="11">
    <source>
        <dbReference type="RuleBase" id="RU003357"/>
    </source>
</evidence>
<dbReference type="EMBL" id="JBHUIT010000008">
    <property type="protein sequence ID" value="MFD2256577.1"/>
    <property type="molecule type" value="Genomic_DNA"/>
</dbReference>
<name>A0ABW5D671_9BACT</name>
<dbReference type="Pfam" id="PF00593">
    <property type="entry name" value="TonB_dep_Rec_b-barrel"/>
    <property type="match status" value="1"/>
</dbReference>
<feature type="domain" description="TonB-dependent receptor plug" evidence="14">
    <location>
        <begin position="93"/>
        <end position="191"/>
    </location>
</feature>
<organism evidence="15 16">
    <name type="scientific">Luteolibacter algae</name>
    <dbReference type="NCBI Taxonomy" id="454151"/>
    <lineage>
        <taxon>Bacteria</taxon>
        <taxon>Pseudomonadati</taxon>
        <taxon>Verrucomicrobiota</taxon>
        <taxon>Verrucomicrobiia</taxon>
        <taxon>Verrucomicrobiales</taxon>
        <taxon>Verrucomicrobiaceae</taxon>
        <taxon>Luteolibacter</taxon>
    </lineage>
</organism>
<dbReference type="CDD" id="cd01347">
    <property type="entry name" value="ligand_gated_channel"/>
    <property type="match status" value="1"/>
</dbReference>
<evidence type="ECO:0000256" key="10">
    <source>
        <dbReference type="PROSITE-ProRule" id="PRU01360"/>
    </source>
</evidence>
<keyword evidence="9 10" id="KW-0998">Cell outer membrane</keyword>
<evidence type="ECO:0000256" key="12">
    <source>
        <dbReference type="SAM" id="MobiDB-lite"/>
    </source>
</evidence>
<dbReference type="NCBIfam" id="TIGR01783">
    <property type="entry name" value="TonB-siderophor"/>
    <property type="match status" value="1"/>
</dbReference>
<evidence type="ECO:0000256" key="1">
    <source>
        <dbReference type="ARBA" id="ARBA00004571"/>
    </source>
</evidence>
<dbReference type="SUPFAM" id="SSF56935">
    <property type="entry name" value="Porins"/>
    <property type="match status" value="1"/>
</dbReference>
<evidence type="ECO:0000256" key="6">
    <source>
        <dbReference type="ARBA" id="ARBA00023077"/>
    </source>
</evidence>
<dbReference type="Gene3D" id="2.40.170.20">
    <property type="entry name" value="TonB-dependent receptor, beta-barrel domain"/>
    <property type="match status" value="1"/>
</dbReference>
<dbReference type="PANTHER" id="PTHR32552:SF83">
    <property type="entry name" value="BLR3904 PROTEIN"/>
    <property type="match status" value="1"/>
</dbReference>
<evidence type="ECO:0000256" key="7">
    <source>
        <dbReference type="ARBA" id="ARBA00023136"/>
    </source>
</evidence>
<reference evidence="16" key="1">
    <citation type="journal article" date="2019" name="Int. J. Syst. Evol. Microbiol.">
        <title>The Global Catalogue of Microorganisms (GCM) 10K type strain sequencing project: providing services to taxonomists for standard genome sequencing and annotation.</title>
        <authorList>
            <consortium name="The Broad Institute Genomics Platform"/>
            <consortium name="The Broad Institute Genome Sequencing Center for Infectious Disease"/>
            <person name="Wu L."/>
            <person name="Ma J."/>
        </authorList>
    </citation>
    <scope>NUCLEOTIDE SEQUENCE [LARGE SCALE GENOMIC DNA]</scope>
    <source>
        <strain evidence="16">CGMCC 4.7106</strain>
    </source>
</reference>
<dbReference type="PANTHER" id="PTHR32552">
    <property type="entry name" value="FERRICHROME IRON RECEPTOR-RELATED"/>
    <property type="match status" value="1"/>
</dbReference>
<dbReference type="Proteomes" id="UP001597375">
    <property type="component" value="Unassembled WGS sequence"/>
</dbReference>
<keyword evidence="7 10" id="KW-0472">Membrane</keyword>
<feature type="region of interest" description="Disordered" evidence="12">
    <location>
        <begin position="1"/>
        <end position="25"/>
    </location>
</feature>
<dbReference type="PROSITE" id="PS52016">
    <property type="entry name" value="TONB_DEPENDENT_REC_3"/>
    <property type="match status" value="1"/>
</dbReference>
<dbReference type="Gene3D" id="2.170.130.10">
    <property type="entry name" value="TonB-dependent receptor, plug domain"/>
    <property type="match status" value="1"/>
</dbReference>
<gene>
    <name evidence="15" type="ORF">ACFSSA_07815</name>
</gene>
<evidence type="ECO:0000256" key="5">
    <source>
        <dbReference type="ARBA" id="ARBA00022692"/>
    </source>
</evidence>
<keyword evidence="16" id="KW-1185">Reference proteome</keyword>
<feature type="domain" description="TonB-dependent receptor-like beta-barrel" evidence="13">
    <location>
        <begin position="268"/>
        <end position="722"/>
    </location>
</feature>
<dbReference type="InterPro" id="IPR036942">
    <property type="entry name" value="Beta-barrel_TonB_sf"/>
</dbReference>
<comment type="caution">
    <text evidence="15">The sequence shown here is derived from an EMBL/GenBank/DDBJ whole genome shotgun (WGS) entry which is preliminary data.</text>
</comment>
<evidence type="ECO:0000259" key="14">
    <source>
        <dbReference type="Pfam" id="PF07715"/>
    </source>
</evidence>
<dbReference type="InterPro" id="IPR039426">
    <property type="entry name" value="TonB-dep_rcpt-like"/>
</dbReference>
<comment type="subcellular location">
    <subcellularLocation>
        <location evidence="1 10">Cell outer membrane</location>
        <topology evidence="1 10">Multi-pass membrane protein</topology>
    </subcellularLocation>
</comment>
<proteinExistence type="inferred from homology"/>
<dbReference type="InterPro" id="IPR012910">
    <property type="entry name" value="Plug_dom"/>
</dbReference>
<dbReference type="InterPro" id="IPR010105">
    <property type="entry name" value="TonB_sidphr_rcpt"/>
</dbReference>
<keyword evidence="3 10" id="KW-0813">Transport</keyword>
<evidence type="ECO:0000256" key="9">
    <source>
        <dbReference type="ARBA" id="ARBA00023237"/>
    </source>
</evidence>
<dbReference type="InterPro" id="IPR037066">
    <property type="entry name" value="Plug_dom_sf"/>
</dbReference>
<evidence type="ECO:0000256" key="2">
    <source>
        <dbReference type="ARBA" id="ARBA00009810"/>
    </source>
</evidence>
<dbReference type="InterPro" id="IPR000531">
    <property type="entry name" value="Beta-barrel_TonB"/>
</dbReference>
<comment type="similarity">
    <text evidence="2 10 11">Belongs to the TonB-dependent receptor family.</text>
</comment>